<dbReference type="RefSeq" id="WP_274688382.1">
    <property type="nucleotide sequence ID" value="NZ_JAPMOU010000008.1"/>
</dbReference>
<evidence type="ECO:0000313" key="1">
    <source>
        <dbReference type="EMBL" id="MDE1462023.1"/>
    </source>
</evidence>
<dbReference type="Proteomes" id="UP001528823">
    <property type="component" value="Unassembled WGS sequence"/>
</dbReference>
<sequence length="68" mass="7521">MNKEDKDILKKAEYLMDISNHIYIWVTHTTTSNNGILLNGLAFNGGYGFGVDAVREYSGALDLLLGDI</sequence>
<comment type="caution">
    <text evidence="1">The sequence shown here is derived from an EMBL/GenBank/DDBJ whole genome shotgun (WGS) entry which is preliminary data.</text>
</comment>
<keyword evidence="2" id="KW-1185">Reference proteome</keyword>
<reference evidence="1 2" key="1">
    <citation type="submission" date="2022-11" db="EMBL/GenBank/DDBJ databases">
        <title>Spartinivicinus poritis sp. nov., isolated from scleractinian coral Porites lutea.</title>
        <authorList>
            <person name="Zhang G."/>
            <person name="Cai L."/>
            <person name="Wei Q."/>
        </authorList>
    </citation>
    <scope>NUCLEOTIDE SEQUENCE [LARGE SCALE GENOMIC DNA]</scope>
    <source>
        <strain evidence="1 2">A2-2</strain>
    </source>
</reference>
<organism evidence="1 2">
    <name type="scientific">Spartinivicinus poritis</name>
    <dbReference type="NCBI Taxonomy" id="2994640"/>
    <lineage>
        <taxon>Bacteria</taxon>
        <taxon>Pseudomonadati</taxon>
        <taxon>Pseudomonadota</taxon>
        <taxon>Gammaproteobacteria</taxon>
        <taxon>Oceanospirillales</taxon>
        <taxon>Zooshikellaceae</taxon>
        <taxon>Spartinivicinus</taxon>
    </lineage>
</organism>
<proteinExistence type="predicted"/>
<name>A0ABT5U6N1_9GAMM</name>
<evidence type="ECO:0000313" key="2">
    <source>
        <dbReference type="Proteomes" id="UP001528823"/>
    </source>
</evidence>
<dbReference type="EMBL" id="JAPMOU010000008">
    <property type="protein sequence ID" value="MDE1462023.1"/>
    <property type="molecule type" value="Genomic_DNA"/>
</dbReference>
<accession>A0ABT5U6N1</accession>
<protein>
    <submittedName>
        <fullName evidence="1">Uncharacterized protein</fullName>
    </submittedName>
</protein>
<gene>
    <name evidence="1" type="ORF">ORQ98_08570</name>
</gene>